<comment type="caution">
    <text evidence="2">The sequence shown here is derived from an EMBL/GenBank/DDBJ whole genome shotgun (WGS) entry which is preliminary data.</text>
</comment>
<dbReference type="Proteomes" id="UP000769528">
    <property type="component" value="Unassembled WGS sequence"/>
</dbReference>
<reference evidence="2" key="2">
    <citation type="submission" date="2021-01" db="EMBL/GenBank/DDBJ databases">
        <authorList>
            <person name="Schikora-Tamarit M.A."/>
        </authorList>
    </citation>
    <scope>NUCLEOTIDE SEQUENCE</scope>
    <source>
        <strain evidence="2">CBS6341</strain>
    </source>
</reference>
<dbReference type="GO" id="GO:0000444">
    <property type="term" value="C:MIS12/MIND type complex"/>
    <property type="evidence" value="ECO:0007669"/>
    <property type="project" value="TreeGrafter"/>
</dbReference>
<dbReference type="EMBL" id="JAEUBF010000796">
    <property type="protein sequence ID" value="KAH3674821.1"/>
    <property type="molecule type" value="Genomic_DNA"/>
</dbReference>
<keyword evidence="3" id="KW-1185">Reference proteome</keyword>
<evidence type="ECO:0000313" key="3">
    <source>
        <dbReference type="Proteomes" id="UP000769528"/>
    </source>
</evidence>
<dbReference type="OrthoDB" id="2135762at2759"/>
<evidence type="ECO:0000313" key="2">
    <source>
        <dbReference type="EMBL" id="KAH3674821.1"/>
    </source>
</evidence>
<evidence type="ECO:0000256" key="1">
    <source>
        <dbReference type="SAM" id="MobiDB-lite"/>
    </source>
</evidence>
<dbReference type="AlphaFoldDB" id="A0A9P8TD74"/>
<organism evidence="2 3">
    <name type="scientific">Wickerhamomyces mucosus</name>
    <dbReference type="NCBI Taxonomy" id="1378264"/>
    <lineage>
        <taxon>Eukaryota</taxon>
        <taxon>Fungi</taxon>
        <taxon>Dikarya</taxon>
        <taxon>Ascomycota</taxon>
        <taxon>Saccharomycotina</taxon>
        <taxon>Saccharomycetes</taxon>
        <taxon>Phaffomycetales</taxon>
        <taxon>Wickerhamomycetaceae</taxon>
        <taxon>Wickerhamomyces</taxon>
    </lineage>
</organism>
<dbReference type="InterPro" id="IPR013950">
    <property type="entry name" value="Mis14/Nsl1"/>
</dbReference>
<reference evidence="2" key="1">
    <citation type="journal article" date="2021" name="Open Biol.">
        <title>Shared evolutionary footprints suggest mitochondrial oxidative damage underlies multiple complex I losses in fungi.</title>
        <authorList>
            <person name="Schikora-Tamarit M.A."/>
            <person name="Marcet-Houben M."/>
            <person name="Nosek J."/>
            <person name="Gabaldon T."/>
        </authorList>
    </citation>
    <scope>NUCLEOTIDE SEQUENCE</scope>
    <source>
        <strain evidence="2">CBS6341</strain>
    </source>
</reference>
<accession>A0A9P8TD74</accession>
<sequence>MEYHSKVDLNIDDVKHLQQQFSKSASEKLNLYLPTTDTSDPLKSRVSVLVNDFIYEILESAKPSMNIDGTDTSRSIKELLENPSNEVEPFDFSLQDKVRKLYQQVEDETIKLTKLRREKPSNIKDGYQASFDQSFSMLEKLQKETEEVNQEQSDKENRDIEEKENIFNEKVLSKLDFFVQDYENSLFTAKELKDKIPEERKNIEKLDHISRFLINE</sequence>
<proteinExistence type="predicted"/>
<evidence type="ECO:0008006" key="4">
    <source>
        <dbReference type="Google" id="ProtNLM"/>
    </source>
</evidence>
<dbReference type="PANTHER" id="PTHR31749">
    <property type="entry name" value="KINETOCHORE-ASSOCIATED PROTEIN NSL1 HOMOLOG"/>
    <property type="match status" value="1"/>
</dbReference>
<dbReference type="GO" id="GO:0000070">
    <property type="term" value="P:mitotic sister chromatid segregation"/>
    <property type="evidence" value="ECO:0007669"/>
    <property type="project" value="InterPro"/>
</dbReference>
<protein>
    <recommendedName>
        <fullName evidence="4">Kinetochore protein</fullName>
    </recommendedName>
</protein>
<gene>
    <name evidence="2" type="ORF">WICMUC_003024</name>
</gene>
<feature type="region of interest" description="Disordered" evidence="1">
    <location>
        <begin position="142"/>
        <end position="162"/>
    </location>
</feature>
<dbReference type="Pfam" id="PF08641">
    <property type="entry name" value="Mis14"/>
    <property type="match status" value="1"/>
</dbReference>
<name>A0A9P8TD74_9ASCO</name>
<dbReference type="PANTHER" id="PTHR31749:SF3">
    <property type="entry name" value="KINETOCHORE-ASSOCIATED PROTEIN NSL1 HOMOLOG"/>
    <property type="match status" value="1"/>
</dbReference>